<dbReference type="SUPFAM" id="SSF54534">
    <property type="entry name" value="FKBP-like"/>
    <property type="match status" value="1"/>
</dbReference>
<dbReference type="InterPro" id="IPR001179">
    <property type="entry name" value="PPIase_FKBP_dom"/>
</dbReference>
<accession>A0ABP9D4R4</accession>
<evidence type="ECO:0000256" key="4">
    <source>
        <dbReference type="PROSITE-ProRule" id="PRU00277"/>
    </source>
</evidence>
<feature type="compositionally biased region" description="Low complexity" evidence="6">
    <location>
        <begin position="28"/>
        <end position="51"/>
    </location>
</feature>
<dbReference type="Gene3D" id="3.10.50.40">
    <property type="match status" value="1"/>
</dbReference>
<comment type="caution">
    <text evidence="9">The sequence shown here is derived from an EMBL/GenBank/DDBJ whole genome shotgun (WGS) entry which is preliminary data.</text>
</comment>
<dbReference type="RefSeq" id="WP_200171355.1">
    <property type="nucleotide sequence ID" value="NZ_BAABKQ010000001.1"/>
</dbReference>
<evidence type="ECO:0000256" key="3">
    <source>
        <dbReference type="ARBA" id="ARBA00023235"/>
    </source>
</evidence>
<keyword evidence="7" id="KW-0732">Signal</keyword>
<name>A0ABP9D4R4_9ACTN</name>
<evidence type="ECO:0000256" key="6">
    <source>
        <dbReference type="SAM" id="MobiDB-lite"/>
    </source>
</evidence>
<dbReference type="GO" id="GO:0016853">
    <property type="term" value="F:isomerase activity"/>
    <property type="evidence" value="ECO:0007669"/>
    <property type="project" value="UniProtKB-KW"/>
</dbReference>
<evidence type="ECO:0000259" key="8">
    <source>
        <dbReference type="PROSITE" id="PS50059"/>
    </source>
</evidence>
<dbReference type="Proteomes" id="UP001500839">
    <property type="component" value="Unassembled WGS sequence"/>
</dbReference>
<evidence type="ECO:0000256" key="1">
    <source>
        <dbReference type="ARBA" id="ARBA00000971"/>
    </source>
</evidence>
<organism evidence="9 10">
    <name type="scientific">Tomitella cavernea</name>
    <dbReference type="NCBI Taxonomy" id="1387982"/>
    <lineage>
        <taxon>Bacteria</taxon>
        <taxon>Bacillati</taxon>
        <taxon>Actinomycetota</taxon>
        <taxon>Actinomycetes</taxon>
        <taxon>Mycobacteriales</taxon>
        <taxon>Tomitella</taxon>
    </lineage>
</organism>
<dbReference type="EC" id="5.2.1.8" evidence="5"/>
<dbReference type="Pfam" id="PF00254">
    <property type="entry name" value="FKBP_C"/>
    <property type="match status" value="1"/>
</dbReference>
<feature type="chain" id="PRO_5046415220" description="Peptidyl-prolyl cis-trans isomerase" evidence="7">
    <location>
        <begin position="30"/>
        <end position="203"/>
    </location>
</feature>
<evidence type="ECO:0000256" key="5">
    <source>
        <dbReference type="RuleBase" id="RU003915"/>
    </source>
</evidence>
<gene>
    <name evidence="9" type="ORF">GCM10023353_36810</name>
</gene>
<keyword evidence="2 4" id="KW-0697">Rotamase</keyword>
<feature type="signal peptide" evidence="7">
    <location>
        <begin position="1"/>
        <end position="29"/>
    </location>
</feature>
<comment type="catalytic activity">
    <reaction evidence="1 4 5">
        <text>[protein]-peptidylproline (omega=180) = [protein]-peptidylproline (omega=0)</text>
        <dbReference type="Rhea" id="RHEA:16237"/>
        <dbReference type="Rhea" id="RHEA-COMP:10747"/>
        <dbReference type="Rhea" id="RHEA-COMP:10748"/>
        <dbReference type="ChEBI" id="CHEBI:83833"/>
        <dbReference type="ChEBI" id="CHEBI:83834"/>
        <dbReference type="EC" id="5.2.1.8"/>
    </reaction>
</comment>
<dbReference type="PROSITE" id="PS51257">
    <property type="entry name" value="PROKAR_LIPOPROTEIN"/>
    <property type="match status" value="1"/>
</dbReference>
<dbReference type="InterPro" id="IPR046357">
    <property type="entry name" value="PPIase_dom_sf"/>
</dbReference>
<feature type="domain" description="PPIase FKBP-type" evidence="8">
    <location>
        <begin position="116"/>
        <end position="203"/>
    </location>
</feature>
<keyword evidence="3 4" id="KW-0413">Isomerase</keyword>
<evidence type="ECO:0000256" key="7">
    <source>
        <dbReference type="SAM" id="SignalP"/>
    </source>
</evidence>
<evidence type="ECO:0000256" key="2">
    <source>
        <dbReference type="ARBA" id="ARBA00023110"/>
    </source>
</evidence>
<dbReference type="PROSITE" id="PS50059">
    <property type="entry name" value="FKBP_PPIASE"/>
    <property type="match status" value="1"/>
</dbReference>
<evidence type="ECO:0000313" key="9">
    <source>
        <dbReference type="EMBL" id="GAA4824383.1"/>
    </source>
</evidence>
<keyword evidence="10" id="KW-1185">Reference proteome</keyword>
<proteinExistence type="inferred from homology"/>
<feature type="region of interest" description="Disordered" evidence="6">
    <location>
        <begin position="28"/>
        <end position="64"/>
    </location>
</feature>
<reference evidence="10" key="1">
    <citation type="journal article" date="2019" name="Int. J. Syst. Evol. Microbiol.">
        <title>The Global Catalogue of Microorganisms (GCM) 10K type strain sequencing project: providing services to taxonomists for standard genome sequencing and annotation.</title>
        <authorList>
            <consortium name="The Broad Institute Genomics Platform"/>
            <consortium name="The Broad Institute Genome Sequencing Center for Infectious Disease"/>
            <person name="Wu L."/>
            <person name="Ma J."/>
        </authorList>
    </citation>
    <scope>NUCLEOTIDE SEQUENCE [LARGE SCALE GENOMIC DNA]</scope>
    <source>
        <strain evidence="10">JCM 18542</strain>
    </source>
</reference>
<sequence length="203" mass="20137">MKTPKAFILVPAAACALLLAGCSSSTDTAADTTTAPAATATTQAGAQESSAPTCPSDPAPADAPVQWQLDGATGAISVTGQTDSTAPGITVDTPFTVDRTQVETLEKGDGPQVTAQSTVLVCYVGVDGRDGSVFDSAYQRGKPAAFPASGVVPGFRQALVGQTVGSSVAVAIPPADGYPQGTPDGAIQAGDSIVFALKILAAR</sequence>
<evidence type="ECO:0000313" key="10">
    <source>
        <dbReference type="Proteomes" id="UP001500839"/>
    </source>
</evidence>
<protein>
    <recommendedName>
        <fullName evidence="5">Peptidyl-prolyl cis-trans isomerase</fullName>
        <ecNumber evidence="5">5.2.1.8</ecNumber>
    </recommendedName>
</protein>
<comment type="similarity">
    <text evidence="5">Belongs to the FKBP-type PPIase family.</text>
</comment>
<dbReference type="EMBL" id="BAABKQ010000001">
    <property type="protein sequence ID" value="GAA4824383.1"/>
    <property type="molecule type" value="Genomic_DNA"/>
</dbReference>